<dbReference type="Proteomes" id="UP000504618">
    <property type="component" value="Unplaced"/>
</dbReference>
<sequence length="457" mass="53295">MADVRDILDIEVPTTTELTKESILGSDKKSRKRYDYNKMPKRPEGMHREVFALLCKDNNDVPPLFPTDTAKGYKQVRAKLGMKKVRPWKWTPFTNPARTDGAIFHHWRRVADAGKEYPFAKFNKKVPIPTYTNTEYVQHLGANGWTRAETDHLFDLCRRFDLRFIIIRDRWDRAKFPARSVEDLKERYYQVCAALTKAKSHTDKVYIFDAEHEKRRKEQLKKLFERTPEQVEEEQTLLTELRKIEQRKKERDRKTQDLQKLITQADQQADPRKSERKSSKKSSSSSRNRPNKTDTSHVCHTIILCIQWYVYIKIFTWFFFNLQAVESAGIKFPDFKNSGVTLRSQRIKLPSSLGQKKMKGIEQMLNELRLELNPPPTEQICQQFNELRSDIVLHYELKSALSTCDYELQSLRHQYEALAPGKTLTIPPALLPKTEPEVKADIIDVVGGSPSTPSITH</sequence>
<dbReference type="InterPro" id="IPR008468">
    <property type="entry name" value="DMAP1"/>
</dbReference>
<keyword evidence="2" id="KW-0156">Chromatin regulator</keyword>
<dbReference type="Pfam" id="PF05499">
    <property type="entry name" value="DMAP1"/>
    <property type="match status" value="1"/>
</dbReference>
<evidence type="ECO:0000256" key="3">
    <source>
        <dbReference type="ARBA" id="ARBA00023015"/>
    </source>
</evidence>
<dbReference type="PANTHER" id="PTHR12855:SF10">
    <property type="entry name" value="DNA METHYLTRANSFERASE 1-ASSOCIATED PROTEIN 1"/>
    <property type="match status" value="1"/>
</dbReference>
<dbReference type="GO" id="GO:0035267">
    <property type="term" value="C:NuA4 histone acetyltransferase complex"/>
    <property type="evidence" value="ECO:0007669"/>
    <property type="project" value="InterPro"/>
</dbReference>
<dbReference type="GO" id="GO:0006281">
    <property type="term" value="P:DNA repair"/>
    <property type="evidence" value="ECO:0007669"/>
    <property type="project" value="InterPro"/>
</dbReference>
<dbReference type="PANTHER" id="PTHR12855">
    <property type="entry name" value="DNA METHYLTRANSFERASE 1-ASSOCIATED PROTEIN 1 FAMILY MEMBER"/>
    <property type="match status" value="1"/>
</dbReference>
<evidence type="ECO:0000256" key="2">
    <source>
        <dbReference type="ARBA" id="ARBA00022853"/>
    </source>
</evidence>
<evidence type="ECO:0000256" key="5">
    <source>
        <dbReference type="ARBA" id="ARBA00023242"/>
    </source>
</evidence>
<name>A0A6J1R0W6_9HYME</name>
<feature type="domain" description="DNA methyltransferase 1-associated 1" evidence="8">
    <location>
        <begin position="233"/>
        <end position="424"/>
    </location>
</feature>
<keyword evidence="4" id="KW-0804">Transcription</keyword>
<evidence type="ECO:0000313" key="10">
    <source>
        <dbReference type="Proteomes" id="UP000504618"/>
    </source>
</evidence>
<dbReference type="Gene3D" id="1.10.10.60">
    <property type="entry name" value="Homeodomain-like"/>
    <property type="match status" value="1"/>
</dbReference>
<keyword evidence="11" id="KW-0489">Methyltransferase</keyword>
<dbReference type="GO" id="GO:0000812">
    <property type="term" value="C:Swr1 complex"/>
    <property type="evidence" value="ECO:0007669"/>
    <property type="project" value="TreeGrafter"/>
</dbReference>
<evidence type="ECO:0000259" key="8">
    <source>
        <dbReference type="Pfam" id="PF05499"/>
    </source>
</evidence>
<dbReference type="GO" id="GO:0000122">
    <property type="term" value="P:negative regulation of transcription by RNA polymerase II"/>
    <property type="evidence" value="ECO:0007669"/>
    <property type="project" value="TreeGrafter"/>
</dbReference>
<evidence type="ECO:0000259" key="9">
    <source>
        <dbReference type="Pfam" id="PF16282"/>
    </source>
</evidence>
<proteinExistence type="predicted"/>
<keyword evidence="10" id="KW-1185">Reference proteome</keyword>
<keyword evidence="5" id="KW-0539">Nucleus</keyword>
<dbReference type="RefSeq" id="XP_024887773.1">
    <property type="nucleotide sequence ID" value="XM_025032005.1"/>
</dbReference>
<dbReference type="CTD" id="55929"/>
<protein>
    <recommendedName>
        <fullName evidence="6">DNA methyltransferase 1-associated protein 1</fullName>
    </recommendedName>
</protein>
<dbReference type="AlphaFoldDB" id="A0A6J1R0W6"/>
<dbReference type="GO" id="GO:0003714">
    <property type="term" value="F:transcription corepressor activity"/>
    <property type="evidence" value="ECO:0007669"/>
    <property type="project" value="TreeGrafter"/>
</dbReference>
<dbReference type="InterPro" id="IPR032563">
    <property type="entry name" value="DAMP1_SANT-like"/>
</dbReference>
<organism evidence="10 11">
    <name type="scientific">Temnothorax curvispinosus</name>
    <dbReference type="NCBI Taxonomy" id="300111"/>
    <lineage>
        <taxon>Eukaryota</taxon>
        <taxon>Metazoa</taxon>
        <taxon>Ecdysozoa</taxon>
        <taxon>Arthropoda</taxon>
        <taxon>Hexapoda</taxon>
        <taxon>Insecta</taxon>
        <taxon>Pterygota</taxon>
        <taxon>Neoptera</taxon>
        <taxon>Endopterygota</taxon>
        <taxon>Hymenoptera</taxon>
        <taxon>Apocrita</taxon>
        <taxon>Aculeata</taxon>
        <taxon>Formicoidea</taxon>
        <taxon>Formicidae</taxon>
        <taxon>Myrmicinae</taxon>
        <taxon>Temnothorax</taxon>
    </lineage>
</organism>
<evidence type="ECO:0000313" key="11">
    <source>
        <dbReference type="RefSeq" id="XP_024887773.1"/>
    </source>
</evidence>
<gene>
    <name evidence="11" type="primary">LOC112464799</name>
</gene>
<dbReference type="GO" id="GO:0006338">
    <property type="term" value="P:chromatin remodeling"/>
    <property type="evidence" value="ECO:0007669"/>
    <property type="project" value="InterPro"/>
</dbReference>
<feature type="region of interest" description="Disordered" evidence="7">
    <location>
        <begin position="262"/>
        <end position="294"/>
    </location>
</feature>
<dbReference type="InterPro" id="IPR027109">
    <property type="entry name" value="Swc4/Dmap1"/>
</dbReference>
<feature type="domain" description="DAMP1 SANT/Myb-like" evidence="9">
    <location>
        <begin position="117"/>
        <end position="195"/>
    </location>
</feature>
<dbReference type="Pfam" id="PF16282">
    <property type="entry name" value="SANT_DAMP1_like"/>
    <property type="match status" value="1"/>
</dbReference>
<evidence type="ECO:0000256" key="6">
    <source>
        <dbReference type="ARBA" id="ARBA00067416"/>
    </source>
</evidence>
<keyword evidence="11" id="KW-0808">Transferase</keyword>
<evidence type="ECO:0000256" key="1">
    <source>
        <dbReference type="ARBA" id="ARBA00004123"/>
    </source>
</evidence>
<evidence type="ECO:0000256" key="4">
    <source>
        <dbReference type="ARBA" id="ARBA00023163"/>
    </source>
</evidence>
<dbReference type="OrthoDB" id="19740at2759"/>
<dbReference type="GO" id="GO:0008168">
    <property type="term" value="F:methyltransferase activity"/>
    <property type="evidence" value="ECO:0007669"/>
    <property type="project" value="UniProtKB-KW"/>
</dbReference>
<comment type="subcellular location">
    <subcellularLocation>
        <location evidence="1">Nucleus</location>
    </subcellularLocation>
</comment>
<reference evidence="11" key="1">
    <citation type="submission" date="2025-08" db="UniProtKB">
        <authorList>
            <consortium name="RefSeq"/>
        </authorList>
    </citation>
    <scope>IDENTIFICATION</scope>
    <source>
        <tissue evidence="11">Whole body</tissue>
    </source>
</reference>
<dbReference type="GO" id="GO:0032259">
    <property type="term" value="P:methylation"/>
    <property type="evidence" value="ECO:0007669"/>
    <property type="project" value="UniProtKB-KW"/>
</dbReference>
<dbReference type="GeneID" id="112464799"/>
<accession>A0A6J1R0W6</accession>
<keyword evidence="3" id="KW-0805">Transcription regulation</keyword>
<dbReference type="FunFam" id="1.10.10.60:FF:000087">
    <property type="entry name" value="DNA methyltransferase 1-associated protein 1"/>
    <property type="match status" value="1"/>
</dbReference>
<evidence type="ECO:0000256" key="7">
    <source>
        <dbReference type="SAM" id="MobiDB-lite"/>
    </source>
</evidence>